<dbReference type="SUPFAM" id="SSF101262">
    <property type="entry name" value="Methenyltetrahydrofolate cyclohydrolase-like"/>
    <property type="match status" value="1"/>
</dbReference>
<comment type="caution">
    <text evidence="2">The sequence shown here is derived from an EMBL/GenBank/DDBJ whole genome shotgun (WGS) entry which is preliminary data.</text>
</comment>
<sequence length="201" mass="20621">MTDATFEQPIGGFLDAIASDAPVPGGGSVSAYTAAAGMALVVMALEVSVKKAEDPAPFTALIERGRTVIAEMKTSLVADIDCFSTYMATLKMPKGTEAEIAARKAAMGQAALTSTAVPVAAAAHCVAGLMIATEARAICRPTILSDVYAGANLLEASCRSILLNVDANLGSIPSEADRTRYAEAKAELLREAADLLVKATG</sequence>
<name>A0A8G2BIH7_9PROT</name>
<dbReference type="InterPro" id="IPR007044">
    <property type="entry name" value="Cyclodeamin/CycHdrlase"/>
</dbReference>
<feature type="domain" description="Cyclodeaminase/cyclohydrolase" evidence="1">
    <location>
        <begin position="10"/>
        <end position="182"/>
    </location>
</feature>
<dbReference type="Gene3D" id="1.20.120.680">
    <property type="entry name" value="Formiminotetrahydrofolate cyclodeaminase monomer, up-and-down helical bundle"/>
    <property type="match status" value="1"/>
</dbReference>
<evidence type="ECO:0000313" key="2">
    <source>
        <dbReference type="EMBL" id="SDF88037.1"/>
    </source>
</evidence>
<gene>
    <name evidence="2" type="ORF">SAMN05660686_02666</name>
</gene>
<dbReference type="Proteomes" id="UP000198615">
    <property type="component" value="Unassembled WGS sequence"/>
</dbReference>
<dbReference type="InterPro" id="IPR036178">
    <property type="entry name" value="Formintransfe-cycloase-like_sf"/>
</dbReference>
<dbReference type="AlphaFoldDB" id="A0A8G2BIH7"/>
<dbReference type="GO" id="GO:0003824">
    <property type="term" value="F:catalytic activity"/>
    <property type="evidence" value="ECO:0007669"/>
    <property type="project" value="InterPro"/>
</dbReference>
<protein>
    <submittedName>
        <fullName evidence="2">Formiminotetrahydrofolate cyclodeaminase</fullName>
    </submittedName>
</protein>
<dbReference type="RefSeq" id="WP_175474220.1">
    <property type="nucleotide sequence ID" value="NZ_FNBW01000007.1"/>
</dbReference>
<dbReference type="EMBL" id="FNBW01000007">
    <property type="protein sequence ID" value="SDF88037.1"/>
    <property type="molecule type" value="Genomic_DNA"/>
</dbReference>
<dbReference type="Pfam" id="PF04961">
    <property type="entry name" value="FTCD_C"/>
    <property type="match status" value="1"/>
</dbReference>
<reference evidence="2 3" key="1">
    <citation type="submission" date="2016-10" db="EMBL/GenBank/DDBJ databases">
        <authorList>
            <person name="Varghese N."/>
            <person name="Submissions S."/>
        </authorList>
    </citation>
    <scope>NUCLEOTIDE SEQUENCE [LARGE SCALE GENOMIC DNA]</scope>
    <source>
        <strain evidence="2 3">DSM 18839</strain>
    </source>
</reference>
<accession>A0A8G2BIH7</accession>
<proteinExistence type="predicted"/>
<keyword evidence="3" id="KW-1185">Reference proteome</keyword>
<evidence type="ECO:0000313" key="3">
    <source>
        <dbReference type="Proteomes" id="UP000198615"/>
    </source>
</evidence>
<evidence type="ECO:0000259" key="1">
    <source>
        <dbReference type="Pfam" id="PF04961"/>
    </source>
</evidence>
<organism evidence="2 3">
    <name type="scientific">Thalassobaculum litoreum DSM 18839</name>
    <dbReference type="NCBI Taxonomy" id="1123362"/>
    <lineage>
        <taxon>Bacteria</taxon>
        <taxon>Pseudomonadati</taxon>
        <taxon>Pseudomonadota</taxon>
        <taxon>Alphaproteobacteria</taxon>
        <taxon>Rhodospirillales</taxon>
        <taxon>Thalassobaculaceae</taxon>
        <taxon>Thalassobaculum</taxon>
    </lineage>
</organism>